<keyword evidence="8" id="KW-0061">Asparagine biosynthesis</keyword>
<name>A0A1F6CMJ0_9BACT</name>
<dbReference type="SUPFAM" id="SSF52402">
    <property type="entry name" value="Adenine nucleotide alpha hydrolases-like"/>
    <property type="match status" value="1"/>
</dbReference>
<gene>
    <name evidence="12" type="ORF">A2704_02575</name>
</gene>
<dbReference type="EC" id="6.3.5.4" evidence="3"/>
<dbReference type="GO" id="GO:0006529">
    <property type="term" value="P:asparagine biosynthetic process"/>
    <property type="evidence" value="ECO:0007669"/>
    <property type="project" value="UniProtKB-KW"/>
</dbReference>
<feature type="domain" description="Glutamine amidotransferase type-2" evidence="11">
    <location>
        <begin position="2"/>
        <end position="207"/>
    </location>
</feature>
<dbReference type="PANTHER" id="PTHR43284">
    <property type="entry name" value="ASPARAGINE SYNTHETASE (GLUTAMINE-HYDROLYZING)"/>
    <property type="match status" value="1"/>
</dbReference>
<sequence length="604" mass="68283">MCGITGYLGGREEKDVIQRMARAIEHRGPDAERFFSDGACTFGFRRLAIIDLETGDQPMTFGAYTLVFNGEIYNYRELRSELERAGHSFATTSDTEVLLHAYAAYGKECLNKLDGMFAFALWNAEKRELFAARDQLGVKPLYWTMAGSTFVFGSEIKALLAHPQVKRTLNTSVLDSYFQYRYIVGKETFFDGIQSLPPAHCLTVREGEEPHIERYWSLPVTQKEDKGEAYYVKEVRARLEATVERMMNADVPVGSYLSGGLDSSIVVGLMAGKKARGDLHTFAVGFKNDAQNEFAEARAVSEMWGTAHHELALSAEEYFNGMQELIAFKDAPLSVPNELPLWKMSQELRKHVTVVLSGEGADELFGGYGRMFRAAYVHERDGIQQPFSEYILERYKYVPDAFLAQVLAPEVRGAIGARAYADTYFKDLFAQVSSMPREEQTLYMFQHAHLLGLLHRLDTPTMAASVEGRVPYVDKELVEFVHAIPFHYKVRWQEGGEARAKGRDAAAISETLDTSKYLLREACKDLVPPEVLTRKKVGFPVPLKAWLSGPFKAHARSILTDARTRDRKILNQEVLLSDALIENAPPIGIWMMLNLELFMREYFD</sequence>
<dbReference type="InterPro" id="IPR051786">
    <property type="entry name" value="ASN_synthetase/amidase"/>
</dbReference>
<dbReference type="CDD" id="cd01991">
    <property type="entry name" value="Asn_synthase_B_C"/>
    <property type="match status" value="1"/>
</dbReference>
<dbReference type="GO" id="GO:0005524">
    <property type="term" value="F:ATP binding"/>
    <property type="evidence" value="ECO:0007669"/>
    <property type="project" value="UniProtKB-KW"/>
</dbReference>
<dbReference type="SUPFAM" id="SSF56235">
    <property type="entry name" value="N-terminal nucleophile aminohydrolases (Ntn hydrolases)"/>
    <property type="match status" value="1"/>
</dbReference>
<dbReference type="PANTHER" id="PTHR43284:SF1">
    <property type="entry name" value="ASPARAGINE SYNTHETASE"/>
    <property type="match status" value="1"/>
</dbReference>
<evidence type="ECO:0000313" key="12">
    <source>
        <dbReference type="EMBL" id="OGG50201.1"/>
    </source>
</evidence>
<feature type="binding site" evidence="9">
    <location>
        <position position="94"/>
    </location>
    <ligand>
        <name>L-glutamine</name>
        <dbReference type="ChEBI" id="CHEBI:58359"/>
    </ligand>
</feature>
<keyword evidence="8" id="KW-0028">Amino-acid biosynthesis</keyword>
<dbReference type="InterPro" id="IPR029055">
    <property type="entry name" value="Ntn_hydrolases_N"/>
</dbReference>
<dbReference type="InterPro" id="IPR001962">
    <property type="entry name" value="Asn_synthase"/>
</dbReference>
<evidence type="ECO:0000256" key="1">
    <source>
        <dbReference type="ARBA" id="ARBA00005187"/>
    </source>
</evidence>
<evidence type="ECO:0000256" key="4">
    <source>
        <dbReference type="ARBA" id="ARBA00022741"/>
    </source>
</evidence>
<evidence type="ECO:0000256" key="9">
    <source>
        <dbReference type="PIRSR" id="PIRSR001589-2"/>
    </source>
</evidence>
<keyword evidence="6 8" id="KW-0315">Glutamine amidotransferase</keyword>
<evidence type="ECO:0000256" key="2">
    <source>
        <dbReference type="ARBA" id="ARBA00005752"/>
    </source>
</evidence>
<keyword evidence="4 9" id="KW-0547">Nucleotide-binding</keyword>
<evidence type="ECO:0000256" key="6">
    <source>
        <dbReference type="ARBA" id="ARBA00022962"/>
    </source>
</evidence>
<dbReference type="InterPro" id="IPR014729">
    <property type="entry name" value="Rossmann-like_a/b/a_fold"/>
</dbReference>
<feature type="binding site" evidence="9">
    <location>
        <begin position="357"/>
        <end position="358"/>
    </location>
    <ligand>
        <name>ATP</name>
        <dbReference type="ChEBI" id="CHEBI:30616"/>
    </ligand>
</feature>
<organism evidence="12 13">
    <name type="scientific">Candidatus Kaiserbacteria bacterium RIFCSPHIGHO2_01_FULL_54_36b</name>
    <dbReference type="NCBI Taxonomy" id="1798483"/>
    <lineage>
        <taxon>Bacteria</taxon>
        <taxon>Candidatus Kaiseribacteriota</taxon>
    </lineage>
</organism>
<evidence type="ECO:0000256" key="7">
    <source>
        <dbReference type="ARBA" id="ARBA00048741"/>
    </source>
</evidence>
<evidence type="ECO:0000256" key="5">
    <source>
        <dbReference type="ARBA" id="ARBA00022840"/>
    </source>
</evidence>
<dbReference type="AlphaFoldDB" id="A0A1F6CMJ0"/>
<dbReference type="Pfam" id="PF13537">
    <property type="entry name" value="GATase_7"/>
    <property type="match status" value="1"/>
</dbReference>
<dbReference type="EMBL" id="MFKW01000054">
    <property type="protein sequence ID" value="OGG50201.1"/>
    <property type="molecule type" value="Genomic_DNA"/>
</dbReference>
<comment type="caution">
    <text evidence="12">The sequence shown here is derived from an EMBL/GenBank/DDBJ whole genome shotgun (WGS) entry which is preliminary data.</text>
</comment>
<dbReference type="InterPro" id="IPR017932">
    <property type="entry name" value="GATase_2_dom"/>
</dbReference>
<proteinExistence type="inferred from homology"/>
<dbReference type="Gene3D" id="3.60.20.10">
    <property type="entry name" value="Glutamine Phosphoribosylpyrophosphate, subunit 1, domain 1"/>
    <property type="match status" value="1"/>
</dbReference>
<dbReference type="GO" id="GO:0005829">
    <property type="term" value="C:cytosol"/>
    <property type="evidence" value="ECO:0007669"/>
    <property type="project" value="TreeGrafter"/>
</dbReference>
<dbReference type="Gene3D" id="3.40.50.620">
    <property type="entry name" value="HUPs"/>
    <property type="match status" value="1"/>
</dbReference>
<protein>
    <recommendedName>
        <fullName evidence="3">asparagine synthase (glutamine-hydrolyzing)</fullName>
        <ecNumber evidence="3">6.3.5.4</ecNumber>
    </recommendedName>
</protein>
<dbReference type="GO" id="GO:0004066">
    <property type="term" value="F:asparagine synthase (glutamine-hydrolyzing) activity"/>
    <property type="evidence" value="ECO:0007669"/>
    <property type="project" value="UniProtKB-EC"/>
</dbReference>
<evidence type="ECO:0000313" key="13">
    <source>
        <dbReference type="Proteomes" id="UP000176445"/>
    </source>
</evidence>
<feature type="binding site" evidence="9">
    <location>
        <position position="284"/>
    </location>
    <ligand>
        <name>ATP</name>
        <dbReference type="ChEBI" id="CHEBI:30616"/>
    </ligand>
</feature>
<evidence type="ECO:0000256" key="10">
    <source>
        <dbReference type="PIRSR" id="PIRSR001589-3"/>
    </source>
</evidence>
<comment type="catalytic activity">
    <reaction evidence="7">
        <text>L-aspartate + L-glutamine + ATP + H2O = L-asparagine + L-glutamate + AMP + diphosphate + H(+)</text>
        <dbReference type="Rhea" id="RHEA:12228"/>
        <dbReference type="ChEBI" id="CHEBI:15377"/>
        <dbReference type="ChEBI" id="CHEBI:15378"/>
        <dbReference type="ChEBI" id="CHEBI:29985"/>
        <dbReference type="ChEBI" id="CHEBI:29991"/>
        <dbReference type="ChEBI" id="CHEBI:30616"/>
        <dbReference type="ChEBI" id="CHEBI:33019"/>
        <dbReference type="ChEBI" id="CHEBI:58048"/>
        <dbReference type="ChEBI" id="CHEBI:58359"/>
        <dbReference type="ChEBI" id="CHEBI:456215"/>
        <dbReference type="EC" id="6.3.5.4"/>
    </reaction>
</comment>
<comment type="pathway">
    <text evidence="1">Amino-acid biosynthesis; L-asparagine biosynthesis; L-asparagine from L-aspartate (L-Gln route): step 1/1.</text>
</comment>
<keyword evidence="5 9" id="KW-0067">ATP-binding</keyword>
<evidence type="ECO:0000256" key="3">
    <source>
        <dbReference type="ARBA" id="ARBA00012737"/>
    </source>
</evidence>
<dbReference type="PIRSF" id="PIRSF001589">
    <property type="entry name" value="Asn_synthetase_glu-h"/>
    <property type="match status" value="1"/>
</dbReference>
<dbReference type="Pfam" id="PF00733">
    <property type="entry name" value="Asn_synthase"/>
    <property type="match status" value="1"/>
</dbReference>
<feature type="active site" description="For GATase activity" evidence="8">
    <location>
        <position position="2"/>
    </location>
</feature>
<dbReference type="Proteomes" id="UP000176445">
    <property type="component" value="Unassembled WGS sequence"/>
</dbReference>
<dbReference type="NCBIfam" id="TIGR01536">
    <property type="entry name" value="asn_synth_AEB"/>
    <property type="match status" value="1"/>
</dbReference>
<comment type="similarity">
    <text evidence="2">Belongs to the asparagine synthetase family.</text>
</comment>
<evidence type="ECO:0000256" key="8">
    <source>
        <dbReference type="PIRSR" id="PIRSR001589-1"/>
    </source>
</evidence>
<dbReference type="InterPro" id="IPR033738">
    <property type="entry name" value="AsnB_N"/>
</dbReference>
<dbReference type="PROSITE" id="PS51278">
    <property type="entry name" value="GATASE_TYPE_2"/>
    <property type="match status" value="1"/>
</dbReference>
<reference evidence="12 13" key="1">
    <citation type="journal article" date="2016" name="Nat. Commun.">
        <title>Thousands of microbial genomes shed light on interconnected biogeochemical processes in an aquifer system.</title>
        <authorList>
            <person name="Anantharaman K."/>
            <person name="Brown C.T."/>
            <person name="Hug L.A."/>
            <person name="Sharon I."/>
            <person name="Castelle C.J."/>
            <person name="Probst A.J."/>
            <person name="Thomas B.C."/>
            <person name="Singh A."/>
            <person name="Wilkins M.J."/>
            <person name="Karaoz U."/>
            <person name="Brodie E.L."/>
            <person name="Williams K.H."/>
            <person name="Hubbard S.S."/>
            <person name="Banfield J.F."/>
        </authorList>
    </citation>
    <scope>NUCLEOTIDE SEQUENCE [LARGE SCALE GENOMIC DNA]</scope>
</reference>
<evidence type="ECO:0000259" key="11">
    <source>
        <dbReference type="PROSITE" id="PS51278"/>
    </source>
</evidence>
<dbReference type="InterPro" id="IPR006426">
    <property type="entry name" value="Asn_synth_AEB"/>
</dbReference>
<feature type="site" description="Important for beta-aspartyl-AMP intermediate formation" evidence="10">
    <location>
        <position position="359"/>
    </location>
</feature>
<accession>A0A1F6CMJ0</accession>
<dbReference type="CDD" id="cd00712">
    <property type="entry name" value="AsnB"/>
    <property type="match status" value="1"/>
</dbReference>